<dbReference type="InterPro" id="IPR042837">
    <property type="entry name" value="PTX3"/>
</dbReference>
<keyword evidence="7" id="KW-1185">Reference proteome</keyword>
<sequence length="1213" mass="128508">MIAAVMTGVAPLTTAAHAAPMDAAEALPEDQQALLKATETGERVEVVGERTEYATVFANPDGSTLTLEQSVAPVRVKDQDGDWVKPDPVLERRSDGSVAPKAAAVDLSFSGGGDDGALVRIAREGRSIALGWSGQLPKPVLDGPSAVYADVLQGVDLRMTATVEGFRELLVVKTPEAAASPDLKRIEFALTSARLKLSETQAGGLSATDANATEVFTAPPARMWDSAGQQTQTTVSTAAFATASEAESVPQDDPVDGPGPGDASVELPVQVEDGALAVVPDADMLAKTDSSDFPIYIDPSVTWGESERTLLRSDGYEDYAWGNGEDDQGKGVGECGSWNGYYCGPGYVQRLYFEFSPASLKGKHVLDATFRITEPWAFQCDPRTVDLVRTNPISSSTTWSGRPKELDWMVDMNVSAGRGSACDPDQPVAPINFNDNPDEPNENLTPTVRDFAAGKFTWLTLELRAHNEGDTSAWKRFRNDASLVVDYVGIPAKPTGIGIKVGDARVCETDASDPAIVDSPNPTMVTTPQTASGGEASAMLRGAMAVEKKVGDTWSDAFPVIERPSTGHVGDNKPVSTTTPTDLSENVLYRYRSWTRSYWNNYKNWLSGPSNASTTGWCYFKIDTSAPKAPQITVGTPYSACTSTSCVPNGGPGKGAVFTFAPASGDSNASYVYKEDSETKWSSPIKGSTVKPTIIPQEPGTFRLWVRATDSLGRPGAIGQVEFLVAEGEGPVGRWHFDEDSGQAIDSSTTTTANQDNATLATGAERDGRGRRGEIWYADDGTVLAQPKTDKGLSLNGTAGYASTTSTVLETRSSYTVAAWVRVSPSATKTVTVLSQSPTTASPWSTKYSPFYLSYSAGGAKTWSMRVLSTTQVGGAYTQEVKAKHPTPQGAWTHVAGVFDSEKDTIGLYVNGQLQGKTAVGTAWKADGGLQIGRTIYADAYTDYLNGSVDEVAVWQTALTDKLIADEAKSLSSKSGFEDMEMVASWNPAGASGSTLADSGSGYGRTLTLQGGATLDGSDIVLNGNDAAAVTAGPVVDETGSFTATTRVELNKDEISKKPIGYTAQVLGQRTADGSSWGLWFHLTGKVPVFDPETETEVTKLEGYWRFGRLAADGTTFTAVSSDQAAILDSPVRLTGVYDALGDTGPVIRLYVGYTQNDADKGYTAVVGTGDLAVGKGFSATAWSHFLPARISDIRLWAGAVGSSEQLETVLGD</sequence>
<evidence type="ECO:0000256" key="3">
    <source>
        <dbReference type="SAM" id="MobiDB-lite"/>
    </source>
</evidence>
<dbReference type="InterPro" id="IPR013320">
    <property type="entry name" value="ConA-like_dom_sf"/>
</dbReference>
<evidence type="ECO:0000256" key="1">
    <source>
        <dbReference type="ARBA" id="ARBA00022729"/>
    </source>
</evidence>
<dbReference type="Proteomes" id="UP001257948">
    <property type="component" value="Unassembled WGS sequence"/>
</dbReference>
<dbReference type="Pfam" id="PF13385">
    <property type="entry name" value="Laminin_G_3"/>
    <property type="match status" value="1"/>
</dbReference>
<feature type="region of interest" description="Disordered" evidence="3">
    <location>
        <begin position="512"/>
        <end position="533"/>
    </location>
</feature>
<comment type="caution">
    <text evidence="6">The sequence shown here is derived from an EMBL/GenBank/DDBJ whole genome shotgun (WGS) entry which is preliminary data.</text>
</comment>
<accession>A0ABU3M650</accession>
<name>A0ABU3M650_9ACTN</name>
<feature type="chain" id="PRO_5046904796" evidence="4">
    <location>
        <begin position="19"/>
        <end position="1213"/>
    </location>
</feature>
<feature type="compositionally biased region" description="Polar residues" evidence="3">
    <location>
        <begin position="520"/>
        <end position="532"/>
    </location>
</feature>
<evidence type="ECO:0000259" key="5">
    <source>
        <dbReference type="SMART" id="SM00560"/>
    </source>
</evidence>
<evidence type="ECO:0000313" key="6">
    <source>
        <dbReference type="EMBL" id="MDT7847002.1"/>
    </source>
</evidence>
<gene>
    <name evidence="6" type="ORF">RQC66_40420</name>
</gene>
<dbReference type="InterPro" id="IPR006558">
    <property type="entry name" value="LamG-like"/>
</dbReference>
<keyword evidence="2" id="KW-1015">Disulfide bond</keyword>
<evidence type="ECO:0000313" key="7">
    <source>
        <dbReference type="Proteomes" id="UP001257948"/>
    </source>
</evidence>
<dbReference type="EMBL" id="JAVTLL010000042">
    <property type="protein sequence ID" value="MDT7847002.1"/>
    <property type="molecule type" value="Genomic_DNA"/>
</dbReference>
<evidence type="ECO:0000256" key="4">
    <source>
        <dbReference type="SAM" id="SignalP"/>
    </source>
</evidence>
<feature type="compositionally biased region" description="Low complexity" evidence="3">
    <location>
        <begin position="242"/>
        <end position="252"/>
    </location>
</feature>
<protein>
    <submittedName>
        <fullName evidence="6">LamG domain-containing protein</fullName>
    </submittedName>
</protein>
<proteinExistence type="predicted"/>
<feature type="region of interest" description="Disordered" evidence="3">
    <location>
        <begin position="242"/>
        <end position="261"/>
    </location>
</feature>
<feature type="signal peptide" evidence="4">
    <location>
        <begin position="1"/>
        <end position="18"/>
    </location>
</feature>
<dbReference type="SUPFAM" id="SSF49899">
    <property type="entry name" value="Concanavalin A-like lectins/glucanases"/>
    <property type="match status" value="2"/>
</dbReference>
<dbReference type="PANTHER" id="PTHR46943">
    <property type="entry name" value="PENTRAXIN-RELATED PROTEIN PTX3"/>
    <property type="match status" value="1"/>
</dbReference>
<feature type="domain" description="LamG-like jellyroll fold" evidence="5">
    <location>
        <begin position="1040"/>
        <end position="1204"/>
    </location>
</feature>
<evidence type="ECO:0000256" key="2">
    <source>
        <dbReference type="ARBA" id="ARBA00023157"/>
    </source>
</evidence>
<feature type="domain" description="LamG-like jellyroll fold" evidence="5">
    <location>
        <begin position="813"/>
        <end position="962"/>
    </location>
</feature>
<keyword evidence="1 4" id="KW-0732">Signal</keyword>
<dbReference type="SMART" id="SM00560">
    <property type="entry name" value="LamGL"/>
    <property type="match status" value="2"/>
</dbReference>
<dbReference type="RefSeq" id="WP_314207217.1">
    <property type="nucleotide sequence ID" value="NZ_JAVTLL010000042.1"/>
</dbReference>
<dbReference type="PANTHER" id="PTHR46943:SF1">
    <property type="entry name" value="PENTRAXIN-RELATED PROTEIN PTX3"/>
    <property type="match status" value="1"/>
</dbReference>
<organism evidence="6 7">
    <name type="scientific">Streptomyces justiciae</name>
    <dbReference type="NCBI Taxonomy" id="2780140"/>
    <lineage>
        <taxon>Bacteria</taxon>
        <taxon>Bacillati</taxon>
        <taxon>Actinomycetota</taxon>
        <taxon>Actinomycetes</taxon>
        <taxon>Kitasatosporales</taxon>
        <taxon>Streptomycetaceae</taxon>
        <taxon>Streptomyces</taxon>
    </lineage>
</organism>
<reference evidence="7" key="1">
    <citation type="submission" date="2023-07" db="EMBL/GenBank/DDBJ databases">
        <title>Draft genome sequence of the endophytic actinobacterium Streptomyces justiciae WPN32, a potential antibiotic producer.</title>
        <authorList>
            <person name="Yasawong M."/>
            <person name="Pana W."/>
            <person name="Ganta P."/>
            <person name="Santapan N."/>
            <person name="Songngamsuk T."/>
            <person name="Phatcharaharikarn M."/>
            <person name="Kerdtoob S."/>
            <person name="Nantapong N."/>
        </authorList>
    </citation>
    <scope>NUCLEOTIDE SEQUENCE [LARGE SCALE GENOMIC DNA]</scope>
    <source>
        <strain evidence="7">WPN32</strain>
    </source>
</reference>
<dbReference type="Gene3D" id="2.60.120.200">
    <property type="match status" value="2"/>
</dbReference>